<name>A0ACC1NYC2_9HYPO</name>
<accession>A0ACC1NYC2</accession>
<organism evidence="1 2">
    <name type="scientific">Zarea fungicola</name>
    <dbReference type="NCBI Taxonomy" id="93591"/>
    <lineage>
        <taxon>Eukaryota</taxon>
        <taxon>Fungi</taxon>
        <taxon>Dikarya</taxon>
        <taxon>Ascomycota</taxon>
        <taxon>Pezizomycotina</taxon>
        <taxon>Sordariomycetes</taxon>
        <taxon>Hypocreomycetidae</taxon>
        <taxon>Hypocreales</taxon>
        <taxon>Cordycipitaceae</taxon>
        <taxon>Zarea</taxon>
    </lineage>
</organism>
<evidence type="ECO:0000313" key="1">
    <source>
        <dbReference type="EMBL" id="KAJ2983486.1"/>
    </source>
</evidence>
<evidence type="ECO:0000313" key="2">
    <source>
        <dbReference type="Proteomes" id="UP001143910"/>
    </source>
</evidence>
<protein>
    <submittedName>
        <fullName evidence="1">Uncharacterized protein</fullName>
    </submittedName>
</protein>
<reference evidence="1" key="1">
    <citation type="submission" date="2022-08" db="EMBL/GenBank/DDBJ databases">
        <title>Genome Sequence of Lecanicillium fungicola.</title>
        <authorList>
            <person name="Buettner E."/>
        </authorList>
    </citation>
    <scope>NUCLEOTIDE SEQUENCE</scope>
    <source>
        <strain evidence="1">Babe33</strain>
    </source>
</reference>
<keyword evidence="2" id="KW-1185">Reference proteome</keyword>
<dbReference type="Proteomes" id="UP001143910">
    <property type="component" value="Unassembled WGS sequence"/>
</dbReference>
<comment type="caution">
    <text evidence="1">The sequence shown here is derived from an EMBL/GenBank/DDBJ whole genome shotgun (WGS) entry which is preliminary data.</text>
</comment>
<sequence length="243" mass="26853">MAILFQQPFTESAYAAVKEKDAKAAQKKSRTQLPSKRNDTFTSVADKHMVVNEPVPIPSVEEPTAQATDINPASNQPLLVRLYKSATEPFDAEISERCPSSRRYSELDAACSAAQPTIHSVARDDEDAIDDMASYSQGNALETQNDDLRLQAQREAIASENTDSSNLEQEWEVEGIMGEEKKDGKLYYLVKWAPTLVSEDDMRNAIEAVRDWQKTKSKIRAKAKRALGRKGTTCANGVKGAKA</sequence>
<proteinExistence type="predicted"/>
<dbReference type="EMBL" id="JANJQO010000027">
    <property type="protein sequence ID" value="KAJ2983486.1"/>
    <property type="molecule type" value="Genomic_DNA"/>
</dbReference>
<gene>
    <name evidence="1" type="ORF">NQ176_g646</name>
</gene>